<proteinExistence type="predicted"/>
<dbReference type="AlphaFoldDB" id="A0A426VC06"/>
<feature type="transmembrane region" description="Helical" evidence="8">
    <location>
        <begin position="164"/>
        <end position="184"/>
    </location>
</feature>
<keyword evidence="7" id="KW-0813">Transport</keyword>
<keyword evidence="4 8" id="KW-0812">Transmembrane</keyword>
<dbReference type="InterPro" id="IPR004681">
    <property type="entry name" value="TRAP_DctM"/>
</dbReference>
<protein>
    <submittedName>
        <fullName evidence="10">TRAP transporter large permease subunit</fullName>
    </submittedName>
</protein>
<feature type="transmembrane region" description="Helical" evidence="8">
    <location>
        <begin position="20"/>
        <end position="40"/>
    </location>
</feature>
<accession>A0A426VC06</accession>
<dbReference type="EMBL" id="RSED01000007">
    <property type="protein sequence ID" value="RRS04328.1"/>
    <property type="molecule type" value="Genomic_DNA"/>
</dbReference>
<comment type="caution">
    <text evidence="10">The sequence shown here is derived from an EMBL/GenBank/DDBJ whole genome shotgun (WGS) entry which is preliminary data.</text>
</comment>
<dbReference type="RefSeq" id="WP_125243236.1">
    <property type="nucleotide sequence ID" value="NZ_RSED01000007.1"/>
</dbReference>
<reference evidence="10 11" key="1">
    <citation type="submission" date="2018-12" db="EMBL/GenBank/DDBJ databases">
        <title>The whole draft genome of Aquabacterium sp. SJQ9.</title>
        <authorList>
            <person name="Sun L."/>
            <person name="Gao X."/>
            <person name="Chen W."/>
            <person name="Huang K."/>
        </authorList>
    </citation>
    <scope>NUCLEOTIDE SEQUENCE [LARGE SCALE GENOMIC DNA]</scope>
    <source>
        <strain evidence="10 11">SJQ9</strain>
    </source>
</reference>
<evidence type="ECO:0000256" key="1">
    <source>
        <dbReference type="ARBA" id="ARBA00004429"/>
    </source>
</evidence>
<feature type="domain" description="TRAP C4-dicarboxylate transport system permease DctM subunit" evidence="9">
    <location>
        <begin position="343"/>
        <end position="699"/>
    </location>
</feature>
<keyword evidence="6 8" id="KW-0472">Membrane</keyword>
<evidence type="ECO:0000256" key="8">
    <source>
        <dbReference type="SAM" id="Phobius"/>
    </source>
</evidence>
<feature type="transmembrane region" description="Helical" evidence="8">
    <location>
        <begin position="683"/>
        <end position="704"/>
    </location>
</feature>
<dbReference type="Pfam" id="PF06808">
    <property type="entry name" value="DctM"/>
    <property type="match status" value="1"/>
</dbReference>
<dbReference type="GO" id="GO:0005886">
    <property type="term" value="C:plasma membrane"/>
    <property type="evidence" value="ECO:0007669"/>
    <property type="project" value="UniProtKB-SubCell"/>
</dbReference>
<evidence type="ECO:0000313" key="11">
    <source>
        <dbReference type="Proteomes" id="UP000269265"/>
    </source>
</evidence>
<keyword evidence="11" id="KW-1185">Reference proteome</keyword>
<feature type="transmembrane region" description="Helical" evidence="8">
    <location>
        <begin position="424"/>
        <end position="442"/>
    </location>
</feature>
<keyword evidence="5 8" id="KW-1133">Transmembrane helix</keyword>
<feature type="transmembrane region" description="Helical" evidence="8">
    <location>
        <begin position="388"/>
        <end position="412"/>
    </location>
</feature>
<dbReference type="PANTHER" id="PTHR33362">
    <property type="entry name" value="SIALIC ACID TRAP TRANSPORTER PERMEASE PROTEIN SIAT-RELATED"/>
    <property type="match status" value="1"/>
</dbReference>
<dbReference type="InterPro" id="IPR010656">
    <property type="entry name" value="DctM"/>
</dbReference>
<keyword evidence="3 7" id="KW-0997">Cell inner membrane</keyword>
<comment type="function">
    <text evidence="7">Part of the tripartite ATP-independent periplasmic (TRAP) transport system.</text>
</comment>
<dbReference type="OrthoDB" id="9777699at2"/>
<organism evidence="10 11">
    <name type="scientific">Aquabacterium soli</name>
    <dbReference type="NCBI Taxonomy" id="2493092"/>
    <lineage>
        <taxon>Bacteria</taxon>
        <taxon>Pseudomonadati</taxon>
        <taxon>Pseudomonadota</taxon>
        <taxon>Betaproteobacteria</taxon>
        <taxon>Burkholderiales</taxon>
        <taxon>Aquabacterium</taxon>
    </lineage>
</organism>
<evidence type="ECO:0000256" key="2">
    <source>
        <dbReference type="ARBA" id="ARBA00022475"/>
    </source>
</evidence>
<keyword evidence="2" id="KW-1003">Cell membrane</keyword>
<evidence type="ECO:0000256" key="7">
    <source>
        <dbReference type="RuleBase" id="RU369079"/>
    </source>
</evidence>
<evidence type="ECO:0000256" key="6">
    <source>
        <dbReference type="ARBA" id="ARBA00023136"/>
    </source>
</evidence>
<dbReference type="GO" id="GO:0022857">
    <property type="term" value="F:transmembrane transporter activity"/>
    <property type="evidence" value="ECO:0007669"/>
    <property type="project" value="UniProtKB-UniRule"/>
</dbReference>
<evidence type="ECO:0000256" key="3">
    <source>
        <dbReference type="ARBA" id="ARBA00022519"/>
    </source>
</evidence>
<feature type="transmembrane region" description="Helical" evidence="8">
    <location>
        <begin position="269"/>
        <end position="288"/>
    </location>
</feature>
<sequence>MSQATTLPAPAPRTLSDWCIGLPTIAMLLLVLVIGTGEMIHGQLLRFGESFFGNKAEHVQYFMLRAEPVRPTCDANMNVDAEVSKRMAAQPAGGGDVIDSLFADEALDADKLRQSLRDTLAQCQEKHAWFQRVADHNTWAVKAYRTLETSFFGLFRFGSENRPMILLLLMGFTILATTVGYHHISLVPPRYGRDYKVQAWTMLIASAVALYSSIRYYQISVASGVAVEEPLIHFAWMVLFGSLLIASAWQCLRPHKPADGIGDGTWGHALKTIPLAGLMTISSGHYFWEQGHPSGLAIYINALMEFPNIPLQLALFIWGGMLFKQTRVVDLFMNLLRPWKLSPEALTYAILLAAAIPTAYTGGSGAFVMAAGAIIYHEVRAVGGSSQFALAATAMSGSLGVVLRPSLLVVAIVAVNKEVTSDELFHWGLFVFFITSTLFFAASQLRREKHTIDVVSPRVGVPAMLRQVPALLPYIAVILAVVAFYDNVLDTPLNEISAPIIMPVIMIIIVVFDKLLLARGIGPDSQQLSFAMHRERGVESSIRAATVETTGHLGGYLFLILLSQAAGGVIERSGIIHMAPEVFSSAWTAMAFMATALVVLGMFMEPLGAIFLVSGTLAPLAYKSGIDPVHFWVMVLVAFELGYLMPPVALNQLLARQVVGEDLIDASDREVANQSFYRRYERWILPCAVMTLGLILVSFAPLLIKEFPALNTWLQGWTAPPSR</sequence>
<feature type="transmembrane region" description="Helical" evidence="8">
    <location>
        <begin position="496"/>
        <end position="517"/>
    </location>
</feature>
<evidence type="ECO:0000256" key="4">
    <source>
        <dbReference type="ARBA" id="ARBA00022692"/>
    </source>
</evidence>
<evidence type="ECO:0000259" key="9">
    <source>
        <dbReference type="Pfam" id="PF06808"/>
    </source>
</evidence>
<evidence type="ECO:0000313" key="10">
    <source>
        <dbReference type="EMBL" id="RRS04328.1"/>
    </source>
</evidence>
<feature type="transmembrane region" description="Helical" evidence="8">
    <location>
        <begin position="463"/>
        <end position="484"/>
    </location>
</feature>
<comment type="subcellular location">
    <subcellularLocation>
        <location evidence="1 7">Cell inner membrane</location>
        <topology evidence="1 7">Multi-pass membrane protein</topology>
    </subcellularLocation>
</comment>
<feature type="transmembrane region" description="Helical" evidence="8">
    <location>
        <begin position="199"/>
        <end position="219"/>
    </location>
</feature>
<feature type="transmembrane region" description="Helical" evidence="8">
    <location>
        <begin position="607"/>
        <end position="625"/>
    </location>
</feature>
<name>A0A426VC06_9BURK</name>
<feature type="transmembrane region" description="Helical" evidence="8">
    <location>
        <begin position="231"/>
        <end position="249"/>
    </location>
</feature>
<gene>
    <name evidence="10" type="ORF">EIP75_10565</name>
</gene>
<evidence type="ECO:0000256" key="5">
    <source>
        <dbReference type="ARBA" id="ARBA00022989"/>
    </source>
</evidence>
<feature type="transmembrane region" description="Helical" evidence="8">
    <location>
        <begin position="631"/>
        <end position="650"/>
    </location>
</feature>
<feature type="transmembrane region" description="Helical" evidence="8">
    <location>
        <begin position="346"/>
        <end position="376"/>
    </location>
</feature>
<dbReference type="Proteomes" id="UP000269265">
    <property type="component" value="Unassembled WGS sequence"/>
</dbReference>